<evidence type="ECO:0000313" key="3">
    <source>
        <dbReference type="Proteomes" id="UP000006174"/>
    </source>
</evidence>
<evidence type="ECO:0000313" key="2">
    <source>
        <dbReference type="EMBL" id="CCF48358.1"/>
    </source>
</evidence>
<name>I2FN65_USTHO</name>
<dbReference type="AlphaFoldDB" id="I2FN65"/>
<feature type="compositionally biased region" description="Basic and acidic residues" evidence="1">
    <location>
        <begin position="79"/>
        <end position="91"/>
    </location>
</feature>
<sequence>MRLKTKADDSTGGNLEMIVGGTCYFTISTLHLPACMRSRLHPFGGFPSRIRGKDGCGQAMLPKVTNGARANSDAEVAEAGREETAQDHVRPLEPANGPVAARRAPQNQTAVAFHQCRSSAIMKRAAKHLVVSAFLTYQLRLAGKRYMCTSDFCIL</sequence>
<reference evidence="2 3" key="1">
    <citation type="journal article" date="2012" name="Plant Cell">
        <title>Genome comparison of barley and maize smut fungi reveals targeted loss of RNA silencing components and species-specific presence of transposable elements.</title>
        <authorList>
            <person name="Laurie J.D."/>
            <person name="Ali S."/>
            <person name="Linning R."/>
            <person name="Mannhaupt G."/>
            <person name="Wong P."/>
            <person name="Gueldener U."/>
            <person name="Muensterkoetter M."/>
            <person name="Moore R."/>
            <person name="Kahmann R."/>
            <person name="Bakkeren G."/>
            <person name="Schirawski J."/>
        </authorList>
    </citation>
    <scope>NUCLEOTIDE SEQUENCE [LARGE SCALE GENOMIC DNA]</scope>
    <source>
        <strain evidence="3">Uh4875-4</strain>
    </source>
</reference>
<dbReference type="HOGENOM" id="CLU_1696817_0_0_1"/>
<protein>
    <submittedName>
        <fullName evidence="2">Uncharacterized protein</fullName>
    </submittedName>
</protein>
<feature type="region of interest" description="Disordered" evidence="1">
    <location>
        <begin position="79"/>
        <end position="105"/>
    </location>
</feature>
<dbReference type="Proteomes" id="UP000006174">
    <property type="component" value="Unassembled WGS sequence"/>
</dbReference>
<proteinExistence type="predicted"/>
<keyword evidence="3" id="KW-1185">Reference proteome</keyword>
<dbReference type="EMBL" id="CAGI01000133">
    <property type="protein sequence ID" value="CCF48358.1"/>
    <property type="molecule type" value="Genomic_DNA"/>
</dbReference>
<accession>I2FN65</accession>
<comment type="caution">
    <text evidence="2">The sequence shown here is derived from an EMBL/GenBank/DDBJ whole genome shotgun (WGS) entry which is preliminary data.</text>
</comment>
<gene>
    <name evidence="2" type="ORF">UHOR_13141</name>
</gene>
<evidence type="ECO:0000256" key="1">
    <source>
        <dbReference type="SAM" id="MobiDB-lite"/>
    </source>
</evidence>
<organism evidence="2 3">
    <name type="scientific">Ustilago hordei</name>
    <name type="common">Barley covered smut fungus</name>
    <dbReference type="NCBI Taxonomy" id="120017"/>
    <lineage>
        <taxon>Eukaryota</taxon>
        <taxon>Fungi</taxon>
        <taxon>Dikarya</taxon>
        <taxon>Basidiomycota</taxon>
        <taxon>Ustilaginomycotina</taxon>
        <taxon>Ustilaginomycetes</taxon>
        <taxon>Ustilaginales</taxon>
        <taxon>Ustilaginaceae</taxon>
        <taxon>Ustilago</taxon>
    </lineage>
</organism>